<evidence type="ECO:0000256" key="2">
    <source>
        <dbReference type="ARBA" id="ARBA00022574"/>
    </source>
</evidence>
<name>A0A8S3XPN8_PARAO</name>
<evidence type="ECO:0000256" key="5">
    <source>
        <dbReference type="ARBA" id="ARBA00023273"/>
    </source>
</evidence>
<keyword evidence="4" id="KW-0969">Cilium</keyword>
<dbReference type="PANTHER" id="PTHR15722:SF2">
    <property type="entry name" value="INTRAFLAGELLAR TRANSPORT PROTEIN 172 HOMOLOG"/>
    <property type="match status" value="1"/>
</dbReference>
<dbReference type="Proteomes" id="UP000691718">
    <property type="component" value="Unassembled WGS sequence"/>
</dbReference>
<keyword evidence="2" id="KW-0853">WD repeat</keyword>
<dbReference type="GO" id="GO:0005930">
    <property type="term" value="C:axoneme"/>
    <property type="evidence" value="ECO:0007669"/>
    <property type="project" value="TreeGrafter"/>
</dbReference>
<organism evidence="6 7">
    <name type="scientific">Parnassius apollo</name>
    <name type="common">Apollo butterfly</name>
    <name type="synonym">Papilio apollo</name>
    <dbReference type="NCBI Taxonomy" id="110799"/>
    <lineage>
        <taxon>Eukaryota</taxon>
        <taxon>Metazoa</taxon>
        <taxon>Ecdysozoa</taxon>
        <taxon>Arthropoda</taxon>
        <taxon>Hexapoda</taxon>
        <taxon>Insecta</taxon>
        <taxon>Pterygota</taxon>
        <taxon>Neoptera</taxon>
        <taxon>Endopterygota</taxon>
        <taxon>Lepidoptera</taxon>
        <taxon>Glossata</taxon>
        <taxon>Ditrysia</taxon>
        <taxon>Papilionoidea</taxon>
        <taxon>Papilionidae</taxon>
        <taxon>Parnassiinae</taxon>
        <taxon>Parnassini</taxon>
        <taxon>Parnassius</taxon>
        <taxon>Parnassius</taxon>
    </lineage>
</organism>
<evidence type="ECO:0000256" key="3">
    <source>
        <dbReference type="ARBA" id="ARBA00022737"/>
    </source>
</evidence>
<dbReference type="GO" id="GO:0042073">
    <property type="term" value="P:intraciliary transport"/>
    <property type="evidence" value="ECO:0007669"/>
    <property type="project" value="TreeGrafter"/>
</dbReference>
<evidence type="ECO:0000256" key="1">
    <source>
        <dbReference type="ARBA" id="ARBA00004138"/>
    </source>
</evidence>
<protein>
    <submittedName>
        <fullName evidence="6">(apollo) hypothetical protein</fullName>
    </submittedName>
</protein>
<dbReference type="GO" id="GO:0030992">
    <property type="term" value="C:intraciliary transport particle B"/>
    <property type="evidence" value="ECO:0007669"/>
    <property type="project" value="TreeGrafter"/>
</dbReference>
<gene>
    <name evidence="6" type="ORF">PAPOLLO_LOCUS18403</name>
</gene>
<sequence length="86" mass="9578">MRLKYSKTLLESQGCDCPVADISWSPNNVKLAVATNERQILLFDREGTRRDKFSTKPADSAAGKKSYVITSTYSNKMLTINAPTFS</sequence>
<comment type="caution">
    <text evidence="6">The sequence shown here is derived from an EMBL/GenBank/DDBJ whole genome shotgun (WGS) entry which is preliminary data.</text>
</comment>
<keyword evidence="5" id="KW-0966">Cell projection</keyword>
<dbReference type="GO" id="GO:0036064">
    <property type="term" value="C:ciliary basal body"/>
    <property type="evidence" value="ECO:0007669"/>
    <property type="project" value="TreeGrafter"/>
</dbReference>
<keyword evidence="3" id="KW-0677">Repeat</keyword>
<dbReference type="PANTHER" id="PTHR15722">
    <property type="entry name" value="IFT140/172-RELATED"/>
    <property type="match status" value="1"/>
</dbReference>
<keyword evidence="7" id="KW-1185">Reference proteome</keyword>
<dbReference type="EMBL" id="CAJQZP010001172">
    <property type="protein sequence ID" value="CAG5025520.1"/>
    <property type="molecule type" value="Genomic_DNA"/>
</dbReference>
<accession>A0A8S3XPN8</accession>
<proteinExistence type="predicted"/>
<evidence type="ECO:0000256" key="4">
    <source>
        <dbReference type="ARBA" id="ARBA00023069"/>
    </source>
</evidence>
<comment type="subcellular location">
    <subcellularLocation>
        <location evidence="1">Cell projection</location>
        <location evidence="1">Cilium</location>
    </subcellularLocation>
</comment>
<reference evidence="6" key="1">
    <citation type="submission" date="2021-04" db="EMBL/GenBank/DDBJ databases">
        <authorList>
            <person name="Tunstrom K."/>
        </authorList>
    </citation>
    <scope>NUCLEOTIDE SEQUENCE</scope>
</reference>
<evidence type="ECO:0000313" key="6">
    <source>
        <dbReference type="EMBL" id="CAG5025520.1"/>
    </source>
</evidence>
<dbReference type="AlphaFoldDB" id="A0A8S3XPN8"/>
<evidence type="ECO:0000313" key="7">
    <source>
        <dbReference type="Proteomes" id="UP000691718"/>
    </source>
</evidence>
<dbReference type="OrthoDB" id="2186662at2759"/>